<accession>A0A9W8L7X2</accession>
<evidence type="ECO:0000313" key="2">
    <source>
        <dbReference type="Proteomes" id="UP001140011"/>
    </source>
</evidence>
<comment type="caution">
    <text evidence="1">The sequence shown here is derived from an EMBL/GenBank/DDBJ whole genome shotgun (WGS) entry which is preliminary data.</text>
</comment>
<keyword evidence="2" id="KW-1185">Reference proteome</keyword>
<evidence type="ECO:0000313" key="1">
    <source>
        <dbReference type="EMBL" id="KAJ2741569.1"/>
    </source>
</evidence>
<organism evidence="1 2">
    <name type="scientific">Coemansia pectinata</name>
    <dbReference type="NCBI Taxonomy" id="1052879"/>
    <lineage>
        <taxon>Eukaryota</taxon>
        <taxon>Fungi</taxon>
        <taxon>Fungi incertae sedis</taxon>
        <taxon>Zoopagomycota</taxon>
        <taxon>Kickxellomycotina</taxon>
        <taxon>Kickxellomycetes</taxon>
        <taxon>Kickxellales</taxon>
        <taxon>Kickxellaceae</taxon>
        <taxon>Coemansia</taxon>
    </lineage>
</organism>
<name>A0A9W8L7X2_9FUNG</name>
<dbReference type="EMBL" id="JANBUH010001957">
    <property type="protein sequence ID" value="KAJ2741569.1"/>
    <property type="molecule type" value="Genomic_DNA"/>
</dbReference>
<feature type="non-terminal residue" evidence="1">
    <location>
        <position position="114"/>
    </location>
</feature>
<gene>
    <name evidence="1" type="ORF">GGI19_006936</name>
</gene>
<sequence length="114" mass="13040">MNDNSKVKAYVFTVNGIEPTLYTFGTYEVDTSIFRKYDDVGKMIKNTIPNAVPTNLSTFYATDGVFMRKVDSAPQWEKGYITEDFAVLYMRHEVEVEYALVELAKSLTRNEVMG</sequence>
<dbReference type="Proteomes" id="UP001140011">
    <property type="component" value="Unassembled WGS sequence"/>
</dbReference>
<dbReference type="AlphaFoldDB" id="A0A9W8L7X2"/>
<reference evidence="1" key="1">
    <citation type="submission" date="2022-07" db="EMBL/GenBank/DDBJ databases">
        <title>Phylogenomic reconstructions and comparative analyses of Kickxellomycotina fungi.</title>
        <authorList>
            <person name="Reynolds N.K."/>
            <person name="Stajich J.E."/>
            <person name="Barry K."/>
            <person name="Grigoriev I.V."/>
            <person name="Crous P."/>
            <person name="Smith M.E."/>
        </authorList>
    </citation>
    <scope>NUCLEOTIDE SEQUENCE</scope>
    <source>
        <strain evidence="1">BCRC 34297</strain>
    </source>
</reference>
<protein>
    <submittedName>
        <fullName evidence="1">Uncharacterized protein</fullName>
    </submittedName>
</protein>
<proteinExistence type="predicted"/>